<name>A0ABU0H3M2_9HYPH</name>
<dbReference type="Pfam" id="PF01263">
    <property type="entry name" value="Aldose_epim"/>
    <property type="match status" value="1"/>
</dbReference>
<dbReference type="GO" id="GO:0004034">
    <property type="term" value="F:aldose 1-epimerase activity"/>
    <property type="evidence" value="ECO:0007669"/>
    <property type="project" value="UniProtKB-EC"/>
</dbReference>
<protein>
    <submittedName>
        <fullName evidence="1">Aldose 1-epimerase</fullName>
        <ecNumber evidence="1">5.1.3.3</ecNumber>
    </submittedName>
</protein>
<evidence type="ECO:0000313" key="2">
    <source>
        <dbReference type="Proteomes" id="UP001241603"/>
    </source>
</evidence>
<sequence length="303" mass="33422">MAAISEPVELIGIRSGAISAEIVPEIGGGLASFRFDMDGQSVDLMRPLSADLASRRNPVDTAMFPMMPYANRIADNRFVFEGREYLFTANNPPERFNVHGTAWHRAWTVESQGADQVRLTLSVEDPALYSYDAAEDFVLDQTGLAVTTSVTNRGAVAMPFGFGQHPWFPRDPDTRLTFAASHFWLDGPDGVASDRITVPPELDFSAGARLPEGWRNNCYSGWSGDAEIRFPKRGCGLRMRADPVFGHLMFYADPRRSFFCLEPQSNSSGAFDRLAGDRTGLGIIVLQPGETASGTIRFEPFRL</sequence>
<reference evidence="1 2" key="1">
    <citation type="submission" date="2023-07" db="EMBL/GenBank/DDBJ databases">
        <title>Genomic Encyclopedia of Type Strains, Phase IV (KMG-IV): sequencing the most valuable type-strain genomes for metagenomic binning, comparative biology and taxonomic classification.</title>
        <authorList>
            <person name="Goeker M."/>
        </authorList>
    </citation>
    <scope>NUCLEOTIDE SEQUENCE [LARGE SCALE GENOMIC DNA]</scope>
    <source>
        <strain evidence="1 2">B6-8</strain>
    </source>
</reference>
<dbReference type="SUPFAM" id="SSF74650">
    <property type="entry name" value="Galactose mutarotase-like"/>
    <property type="match status" value="1"/>
</dbReference>
<dbReference type="RefSeq" id="WP_266347540.1">
    <property type="nucleotide sequence ID" value="NZ_JAPKNG010000001.1"/>
</dbReference>
<gene>
    <name evidence="1" type="ORF">QO014_001017</name>
</gene>
<proteinExistence type="predicted"/>
<evidence type="ECO:0000313" key="1">
    <source>
        <dbReference type="EMBL" id="MDQ0436647.1"/>
    </source>
</evidence>
<dbReference type="Gene3D" id="2.70.98.10">
    <property type="match status" value="1"/>
</dbReference>
<comment type="caution">
    <text evidence="1">The sequence shown here is derived from an EMBL/GenBank/DDBJ whole genome shotgun (WGS) entry which is preliminary data.</text>
</comment>
<dbReference type="InterPro" id="IPR011013">
    <property type="entry name" value="Gal_mutarotase_sf_dom"/>
</dbReference>
<dbReference type="InterPro" id="IPR008183">
    <property type="entry name" value="Aldose_1/G6P_1-epimerase"/>
</dbReference>
<keyword evidence="1" id="KW-0413">Isomerase</keyword>
<accession>A0ABU0H3M2</accession>
<organism evidence="1 2">
    <name type="scientific">Kaistia dalseonensis</name>
    <dbReference type="NCBI Taxonomy" id="410840"/>
    <lineage>
        <taxon>Bacteria</taxon>
        <taxon>Pseudomonadati</taxon>
        <taxon>Pseudomonadota</taxon>
        <taxon>Alphaproteobacteria</taxon>
        <taxon>Hyphomicrobiales</taxon>
        <taxon>Kaistiaceae</taxon>
        <taxon>Kaistia</taxon>
    </lineage>
</organism>
<dbReference type="CDD" id="cd09021">
    <property type="entry name" value="Aldose_epim_Ec_YphB"/>
    <property type="match status" value="1"/>
</dbReference>
<keyword evidence="2" id="KW-1185">Reference proteome</keyword>
<dbReference type="EMBL" id="JAUSVO010000001">
    <property type="protein sequence ID" value="MDQ0436647.1"/>
    <property type="molecule type" value="Genomic_DNA"/>
</dbReference>
<dbReference type="InterPro" id="IPR014718">
    <property type="entry name" value="GH-type_carb-bd"/>
</dbReference>
<dbReference type="Proteomes" id="UP001241603">
    <property type="component" value="Unassembled WGS sequence"/>
</dbReference>
<dbReference type="EC" id="5.1.3.3" evidence="1"/>